<feature type="domain" description="Tail specific protease" evidence="2">
    <location>
        <begin position="286"/>
        <end position="475"/>
    </location>
</feature>
<reference evidence="3 4" key="1">
    <citation type="submission" date="2021-07" db="EMBL/GenBank/DDBJ databases">
        <title>Characterization of Violacein-producing bacteria and related species.</title>
        <authorList>
            <person name="Wilson H.S."/>
            <person name="De Leon M.E."/>
        </authorList>
    </citation>
    <scope>NUCLEOTIDE SEQUENCE [LARGE SCALE GENOMIC DNA]</scope>
    <source>
        <strain evidence="3 4">HSC-2F05</strain>
    </source>
</reference>
<keyword evidence="1" id="KW-0732">Signal</keyword>
<accession>A0ABS7YEG1</accession>
<evidence type="ECO:0000259" key="2">
    <source>
        <dbReference type="Pfam" id="PF03572"/>
    </source>
</evidence>
<comment type="caution">
    <text evidence="3">The sequence shown here is derived from an EMBL/GenBank/DDBJ whole genome shotgun (WGS) entry which is preliminary data.</text>
</comment>
<dbReference type="Gene3D" id="3.90.226.10">
    <property type="entry name" value="2-enoyl-CoA Hydratase, Chain A, domain 1"/>
    <property type="match status" value="1"/>
</dbReference>
<evidence type="ECO:0000313" key="3">
    <source>
        <dbReference type="EMBL" id="MCA1856909.1"/>
    </source>
</evidence>
<organism evidence="3 4">
    <name type="scientific">Massilia hydrophila</name>
    <dbReference type="NCBI Taxonomy" id="3044279"/>
    <lineage>
        <taxon>Bacteria</taxon>
        <taxon>Pseudomonadati</taxon>
        <taxon>Pseudomonadota</taxon>
        <taxon>Betaproteobacteria</taxon>
        <taxon>Burkholderiales</taxon>
        <taxon>Oxalobacteraceae</taxon>
        <taxon>Telluria group</taxon>
        <taxon>Massilia</taxon>
    </lineage>
</organism>
<dbReference type="RefSeq" id="WP_225239171.1">
    <property type="nucleotide sequence ID" value="NZ_JAHYBX010000005.1"/>
</dbReference>
<evidence type="ECO:0000313" key="4">
    <source>
        <dbReference type="Proteomes" id="UP001198602"/>
    </source>
</evidence>
<dbReference type="PANTHER" id="PTHR32060">
    <property type="entry name" value="TAIL-SPECIFIC PROTEASE"/>
    <property type="match status" value="1"/>
</dbReference>
<dbReference type="EMBL" id="JAHYBX010000005">
    <property type="protein sequence ID" value="MCA1856909.1"/>
    <property type="molecule type" value="Genomic_DNA"/>
</dbReference>
<dbReference type="Pfam" id="PF03572">
    <property type="entry name" value="Peptidase_S41"/>
    <property type="match status" value="1"/>
</dbReference>
<feature type="signal peptide" evidence="1">
    <location>
        <begin position="1"/>
        <end position="31"/>
    </location>
</feature>
<feature type="chain" id="PRO_5046308670" description="Tail specific protease domain-containing protein" evidence="1">
    <location>
        <begin position="32"/>
        <end position="506"/>
    </location>
</feature>
<dbReference type="SUPFAM" id="SSF52096">
    <property type="entry name" value="ClpP/crotonase"/>
    <property type="match status" value="1"/>
</dbReference>
<dbReference type="Proteomes" id="UP001198602">
    <property type="component" value="Unassembled WGS sequence"/>
</dbReference>
<gene>
    <name evidence="3" type="ORF">LE190_13370</name>
</gene>
<proteinExistence type="predicted"/>
<dbReference type="PANTHER" id="PTHR32060:SF22">
    <property type="entry name" value="CARBOXYL-TERMINAL-PROCESSING PEPTIDASE 3, CHLOROPLASTIC"/>
    <property type="match status" value="1"/>
</dbReference>
<evidence type="ECO:0000256" key="1">
    <source>
        <dbReference type="SAM" id="SignalP"/>
    </source>
</evidence>
<name>A0ABS7YEG1_9BURK</name>
<sequence>MFGIFRMSCFRVVRPLLISSILACVALPATAGAPAANAQAAASNTQTQSRLTVAQARADLDALFDTLEAAHYDLYAYRSREQYRAAFRTARASLTDPMTRLDLVRVMQPLVAFGRIGHARLEFPVSEYIAAAQQGGTVLPFDIRVEGERVFVTHSYLPGTSIAPGAELLGLDGAPASALVAEVSRFVSAERPYMVNAQLERYFPRWLWLIKGEIRDMEVRGLDPQGIPFIARVSGLPIMQVEPRKSAWTEVLASRDVKLIDARTAYLRPGPFFEEGKNPMDTGRFREFIDAAFARILEAGSQRVLVDLRANPGGDNSFSDLMVAWFADRPFRFSDDFSIKASPALRRQFERSLADKQDQTGIVTRMAGLIAARKDGDTVRVELPKASVRQPRFTGQVYVLVDRHSYSNATSVAAMIQDYGFGKVIGEETADVPTSYASSASFTLPHSGISVTYPKGYFVRPNGDRSVRGVLPDLRIAPEFMHQDPATVLDAALALIERDQNQGPAQ</sequence>
<keyword evidence="4" id="KW-1185">Reference proteome</keyword>
<dbReference type="InterPro" id="IPR005151">
    <property type="entry name" value="Tail-specific_protease"/>
</dbReference>
<dbReference type="InterPro" id="IPR029045">
    <property type="entry name" value="ClpP/crotonase-like_dom_sf"/>
</dbReference>
<protein>
    <recommendedName>
        <fullName evidence="2">Tail specific protease domain-containing protein</fullName>
    </recommendedName>
</protein>